<dbReference type="Gene3D" id="3.90.870.10">
    <property type="entry name" value="DHBP synthase"/>
    <property type="match status" value="1"/>
</dbReference>
<evidence type="ECO:0000259" key="12">
    <source>
        <dbReference type="PROSITE" id="PS51163"/>
    </source>
</evidence>
<evidence type="ECO:0000256" key="4">
    <source>
        <dbReference type="ARBA" id="ARBA00022490"/>
    </source>
</evidence>
<evidence type="ECO:0000313" key="13">
    <source>
        <dbReference type="EMBL" id="MBO8423702.1"/>
    </source>
</evidence>
<evidence type="ECO:0000256" key="3">
    <source>
        <dbReference type="ARBA" id="ARBA00012584"/>
    </source>
</evidence>
<dbReference type="PROSITE" id="PS51163">
    <property type="entry name" value="YRDC"/>
    <property type="match status" value="1"/>
</dbReference>
<reference evidence="13" key="2">
    <citation type="journal article" date="2021" name="PeerJ">
        <title>Extensive microbial diversity within the chicken gut microbiome revealed by metagenomics and culture.</title>
        <authorList>
            <person name="Gilroy R."/>
            <person name="Ravi A."/>
            <person name="Getino M."/>
            <person name="Pursley I."/>
            <person name="Horton D.L."/>
            <person name="Alikhan N.F."/>
            <person name="Baker D."/>
            <person name="Gharbi K."/>
            <person name="Hall N."/>
            <person name="Watson M."/>
            <person name="Adriaenssens E.M."/>
            <person name="Foster-Nyarko E."/>
            <person name="Jarju S."/>
            <person name="Secka A."/>
            <person name="Antonio M."/>
            <person name="Oren A."/>
            <person name="Chaudhuri R.R."/>
            <person name="La Ragione R."/>
            <person name="Hildebrand F."/>
            <person name="Pallen M.J."/>
        </authorList>
    </citation>
    <scope>NUCLEOTIDE SEQUENCE</scope>
    <source>
        <strain evidence="13">517</strain>
    </source>
</reference>
<reference evidence="13" key="1">
    <citation type="submission" date="2020-10" db="EMBL/GenBank/DDBJ databases">
        <authorList>
            <person name="Gilroy R."/>
        </authorList>
    </citation>
    <scope>NUCLEOTIDE SEQUENCE</scope>
    <source>
        <strain evidence="13">517</strain>
    </source>
</reference>
<evidence type="ECO:0000256" key="8">
    <source>
        <dbReference type="ARBA" id="ARBA00022741"/>
    </source>
</evidence>
<dbReference type="Proteomes" id="UP000727857">
    <property type="component" value="Unassembled WGS sequence"/>
</dbReference>
<comment type="similarity">
    <text evidence="2">Belongs to the SUA5 family.</text>
</comment>
<dbReference type="GO" id="GO:0008033">
    <property type="term" value="P:tRNA processing"/>
    <property type="evidence" value="ECO:0007669"/>
    <property type="project" value="UniProtKB-KW"/>
</dbReference>
<dbReference type="InterPro" id="IPR017945">
    <property type="entry name" value="DHBP_synth_RibB-like_a/b_dom"/>
</dbReference>
<evidence type="ECO:0000256" key="5">
    <source>
        <dbReference type="ARBA" id="ARBA00022679"/>
    </source>
</evidence>
<dbReference type="GO" id="GO:0006450">
    <property type="term" value="P:regulation of translational fidelity"/>
    <property type="evidence" value="ECO:0007669"/>
    <property type="project" value="TreeGrafter"/>
</dbReference>
<dbReference type="GO" id="GO:0005737">
    <property type="term" value="C:cytoplasm"/>
    <property type="evidence" value="ECO:0007669"/>
    <property type="project" value="UniProtKB-SubCell"/>
</dbReference>
<dbReference type="EC" id="2.7.7.87" evidence="3"/>
<dbReference type="GO" id="GO:0005524">
    <property type="term" value="F:ATP binding"/>
    <property type="evidence" value="ECO:0007669"/>
    <property type="project" value="UniProtKB-KW"/>
</dbReference>
<keyword evidence="6" id="KW-0819">tRNA processing</keyword>
<evidence type="ECO:0000313" key="14">
    <source>
        <dbReference type="Proteomes" id="UP000727857"/>
    </source>
</evidence>
<dbReference type="Pfam" id="PF01300">
    <property type="entry name" value="Sua5_yciO_yrdC"/>
    <property type="match status" value="1"/>
</dbReference>
<dbReference type="GO" id="GO:0061710">
    <property type="term" value="F:L-threonylcarbamoyladenylate synthase"/>
    <property type="evidence" value="ECO:0007669"/>
    <property type="project" value="UniProtKB-EC"/>
</dbReference>
<dbReference type="PANTHER" id="PTHR17490">
    <property type="entry name" value="SUA5"/>
    <property type="match status" value="1"/>
</dbReference>
<evidence type="ECO:0000256" key="6">
    <source>
        <dbReference type="ARBA" id="ARBA00022694"/>
    </source>
</evidence>
<keyword evidence="4" id="KW-0963">Cytoplasm</keyword>
<organism evidence="13 14">
    <name type="scientific">Candidatus Stercoripulliclostridium pullicola</name>
    <dbReference type="NCBI Taxonomy" id="2840953"/>
    <lineage>
        <taxon>Bacteria</taxon>
        <taxon>Bacillati</taxon>
        <taxon>Bacillota</taxon>
        <taxon>Clostridia</taxon>
        <taxon>Eubacteriales</taxon>
        <taxon>Candidatus Stercoripulliclostridium</taxon>
    </lineage>
</organism>
<evidence type="ECO:0000256" key="10">
    <source>
        <dbReference type="ARBA" id="ARBA00029774"/>
    </source>
</evidence>
<dbReference type="InterPro" id="IPR006070">
    <property type="entry name" value="Sua5-like_dom"/>
</dbReference>
<dbReference type="AlphaFoldDB" id="A0A940ID06"/>
<protein>
    <recommendedName>
        <fullName evidence="10">L-threonylcarbamoyladenylate synthase</fullName>
        <ecNumber evidence="3">2.7.7.87</ecNumber>
    </recommendedName>
    <alternativeName>
        <fullName evidence="10">L-threonylcarbamoyladenylate synthase</fullName>
    </alternativeName>
</protein>
<keyword evidence="7" id="KW-0548">Nucleotidyltransferase</keyword>
<feature type="non-terminal residue" evidence="13">
    <location>
        <position position="222"/>
    </location>
</feature>
<dbReference type="NCBIfam" id="TIGR00057">
    <property type="entry name" value="L-threonylcarbamoyladenylate synthase"/>
    <property type="match status" value="1"/>
</dbReference>
<evidence type="ECO:0000256" key="2">
    <source>
        <dbReference type="ARBA" id="ARBA00007663"/>
    </source>
</evidence>
<dbReference type="EMBL" id="JADINF010000039">
    <property type="protein sequence ID" value="MBO8423702.1"/>
    <property type="molecule type" value="Genomic_DNA"/>
</dbReference>
<dbReference type="FunFam" id="3.90.870.10:FF:000009">
    <property type="entry name" value="Threonylcarbamoyl-AMP synthase, putative"/>
    <property type="match status" value="1"/>
</dbReference>
<name>A0A940ID06_9FIRM</name>
<proteinExistence type="inferred from homology"/>
<comment type="catalytic activity">
    <reaction evidence="11">
        <text>L-threonine + hydrogencarbonate + ATP = L-threonylcarbamoyladenylate + diphosphate + H2O</text>
        <dbReference type="Rhea" id="RHEA:36407"/>
        <dbReference type="ChEBI" id="CHEBI:15377"/>
        <dbReference type="ChEBI" id="CHEBI:17544"/>
        <dbReference type="ChEBI" id="CHEBI:30616"/>
        <dbReference type="ChEBI" id="CHEBI:33019"/>
        <dbReference type="ChEBI" id="CHEBI:57926"/>
        <dbReference type="ChEBI" id="CHEBI:73682"/>
        <dbReference type="EC" id="2.7.7.87"/>
    </reaction>
</comment>
<dbReference type="GO" id="GO:0003725">
    <property type="term" value="F:double-stranded RNA binding"/>
    <property type="evidence" value="ECO:0007669"/>
    <property type="project" value="InterPro"/>
</dbReference>
<keyword evidence="8" id="KW-0547">Nucleotide-binding</keyword>
<keyword evidence="9" id="KW-0067">ATP-binding</keyword>
<dbReference type="GO" id="GO:0000049">
    <property type="term" value="F:tRNA binding"/>
    <property type="evidence" value="ECO:0007669"/>
    <property type="project" value="TreeGrafter"/>
</dbReference>
<evidence type="ECO:0000256" key="7">
    <source>
        <dbReference type="ARBA" id="ARBA00022695"/>
    </source>
</evidence>
<dbReference type="InterPro" id="IPR050156">
    <property type="entry name" value="TC-AMP_synthase_SUA5"/>
</dbReference>
<feature type="domain" description="YrdC-like" evidence="12">
    <location>
        <begin position="19"/>
        <end position="205"/>
    </location>
</feature>
<accession>A0A940ID06</accession>
<keyword evidence="5" id="KW-0808">Transferase</keyword>
<dbReference type="PANTHER" id="PTHR17490:SF16">
    <property type="entry name" value="THREONYLCARBAMOYL-AMP SYNTHASE"/>
    <property type="match status" value="1"/>
</dbReference>
<gene>
    <name evidence="13" type="ORF">IAB16_01575</name>
</gene>
<sequence length="222" mass="23773">MSSVDKVINKSYDTLVGGAELLDEAAEYIRRGELVAFPTETVYGLGADAFNEEAVKCIFIAKGRPQDNPFIVHVASPEGAKAAVSHIPDEAYRLWEKFSPGPLTIVLPKSERMPLITTGGLQTVGIRIPNNRIALELIRRSGCAIAAPSANTSGRISPTRAIDVYEDMRGRIPLILDGGQTDVGIESTVIDLTREVPTVLRPGAITAGMLAEVLGEVVNHKG</sequence>
<evidence type="ECO:0000256" key="11">
    <source>
        <dbReference type="ARBA" id="ARBA00048366"/>
    </source>
</evidence>
<evidence type="ECO:0000256" key="1">
    <source>
        <dbReference type="ARBA" id="ARBA00004496"/>
    </source>
</evidence>
<comment type="caution">
    <text evidence="13">The sequence shown here is derived from an EMBL/GenBank/DDBJ whole genome shotgun (WGS) entry which is preliminary data.</text>
</comment>
<evidence type="ECO:0000256" key="9">
    <source>
        <dbReference type="ARBA" id="ARBA00022840"/>
    </source>
</evidence>
<dbReference type="SUPFAM" id="SSF55821">
    <property type="entry name" value="YrdC/RibB"/>
    <property type="match status" value="1"/>
</dbReference>
<comment type="subcellular location">
    <subcellularLocation>
        <location evidence="1">Cytoplasm</location>
    </subcellularLocation>
</comment>